<comment type="caution">
    <text evidence="2">The sequence shown here is derived from an EMBL/GenBank/DDBJ whole genome shotgun (WGS) entry which is preliminary data.</text>
</comment>
<evidence type="ECO:0000256" key="1">
    <source>
        <dbReference type="SAM" id="Phobius"/>
    </source>
</evidence>
<proteinExistence type="predicted"/>
<feature type="transmembrane region" description="Helical" evidence="1">
    <location>
        <begin position="88"/>
        <end position="106"/>
    </location>
</feature>
<dbReference type="Proteomes" id="UP000637267">
    <property type="component" value="Unassembled WGS sequence"/>
</dbReference>
<gene>
    <name evidence="2" type="ORF">GCM10010970_26290</name>
</gene>
<keyword evidence="1" id="KW-0472">Membrane</keyword>
<keyword evidence="1" id="KW-1133">Transmembrane helix</keyword>
<reference evidence="3" key="1">
    <citation type="journal article" date="2019" name="Int. J. Syst. Evol. Microbiol.">
        <title>The Global Catalogue of Microorganisms (GCM) 10K type strain sequencing project: providing services to taxonomists for standard genome sequencing and annotation.</title>
        <authorList>
            <consortium name="The Broad Institute Genomics Platform"/>
            <consortium name="The Broad Institute Genome Sequencing Center for Infectious Disease"/>
            <person name="Wu L."/>
            <person name="Ma J."/>
        </authorList>
    </citation>
    <scope>NUCLEOTIDE SEQUENCE [LARGE SCALE GENOMIC DNA]</scope>
    <source>
        <strain evidence="3">CGMCC 1.8859</strain>
    </source>
</reference>
<dbReference type="EMBL" id="BMLX01000003">
    <property type="protein sequence ID" value="GGP22625.1"/>
    <property type="molecule type" value="Genomic_DNA"/>
</dbReference>
<sequence length="108" mass="11823">MDSIEEDSEAQISLKWHAIVNAIGIAIVVWGIRICAPPPAGEERGPGDGFVFLVVAMLPTFLFMLENLGALAVIFFSGKEGKLRAVTHWLGILGVWVIAIMLTLKFTW</sequence>
<accession>A0ABQ2PBI0</accession>
<protein>
    <submittedName>
        <fullName evidence="2">Uncharacterized protein</fullName>
    </submittedName>
</protein>
<keyword evidence="1" id="KW-0812">Transmembrane</keyword>
<name>A0ABQ2PBI0_9NEIS</name>
<evidence type="ECO:0000313" key="2">
    <source>
        <dbReference type="EMBL" id="GGP22625.1"/>
    </source>
</evidence>
<organism evidence="2 3">
    <name type="scientific">Silvimonas iriomotensis</name>
    <dbReference type="NCBI Taxonomy" id="449662"/>
    <lineage>
        <taxon>Bacteria</taxon>
        <taxon>Pseudomonadati</taxon>
        <taxon>Pseudomonadota</taxon>
        <taxon>Betaproteobacteria</taxon>
        <taxon>Neisseriales</taxon>
        <taxon>Chitinibacteraceae</taxon>
        <taxon>Silvimonas</taxon>
    </lineage>
</organism>
<feature type="transmembrane region" description="Helical" evidence="1">
    <location>
        <begin position="52"/>
        <end position="76"/>
    </location>
</feature>
<dbReference type="RefSeq" id="WP_188704816.1">
    <property type="nucleotide sequence ID" value="NZ_BMLX01000003.1"/>
</dbReference>
<keyword evidence="3" id="KW-1185">Reference proteome</keyword>
<evidence type="ECO:0000313" key="3">
    <source>
        <dbReference type="Proteomes" id="UP000637267"/>
    </source>
</evidence>
<feature type="transmembrane region" description="Helical" evidence="1">
    <location>
        <begin position="12"/>
        <end position="32"/>
    </location>
</feature>